<keyword evidence="3" id="KW-0804">Transcription</keyword>
<dbReference type="EMBL" id="BKAU01000001">
    <property type="protein sequence ID" value="GEP95280.1"/>
    <property type="molecule type" value="Genomic_DNA"/>
</dbReference>
<name>A0A512RHX6_9BACT</name>
<evidence type="ECO:0000259" key="4">
    <source>
        <dbReference type="PROSITE" id="PS01124"/>
    </source>
</evidence>
<organism evidence="5 6">
    <name type="scientific">Chitinophaga cymbidii</name>
    <dbReference type="NCBI Taxonomy" id="1096750"/>
    <lineage>
        <taxon>Bacteria</taxon>
        <taxon>Pseudomonadati</taxon>
        <taxon>Bacteroidota</taxon>
        <taxon>Chitinophagia</taxon>
        <taxon>Chitinophagales</taxon>
        <taxon>Chitinophagaceae</taxon>
        <taxon>Chitinophaga</taxon>
    </lineage>
</organism>
<evidence type="ECO:0000256" key="3">
    <source>
        <dbReference type="ARBA" id="ARBA00023163"/>
    </source>
</evidence>
<dbReference type="OrthoDB" id="1096411at2"/>
<comment type="caution">
    <text evidence="5">The sequence shown here is derived from an EMBL/GenBank/DDBJ whole genome shotgun (WGS) entry which is preliminary data.</text>
</comment>
<dbReference type="InterPro" id="IPR018060">
    <property type="entry name" value="HTH_AraC"/>
</dbReference>
<dbReference type="Gene3D" id="1.10.10.60">
    <property type="entry name" value="Homeodomain-like"/>
    <property type="match status" value="1"/>
</dbReference>
<gene>
    <name evidence="5" type="ORF">CCY01nite_15400</name>
</gene>
<dbReference type="AlphaFoldDB" id="A0A512RHX6"/>
<dbReference type="SMART" id="SM00342">
    <property type="entry name" value="HTH_ARAC"/>
    <property type="match status" value="1"/>
</dbReference>
<proteinExistence type="predicted"/>
<dbReference type="PANTHER" id="PTHR43280">
    <property type="entry name" value="ARAC-FAMILY TRANSCRIPTIONAL REGULATOR"/>
    <property type="match status" value="1"/>
</dbReference>
<sequence length="304" mass="35344">MTGKCLVLPGYAVCSHYTYLVDTIPYQQLPFSGQFSIFEVEHFHSELTTQPHRHHDFQIVWLTRASGEHIVDFVSYGLEDNMIFLLGPGQVHQLLDASIFGFSVTFTEEFYFSNRHDRESLYDFTTLFDSSQAYAPIRVSHPAAANFSQLIALMRNELSVQLEGSNSSVIKHYLNAFLLLVERERKHNVANSPALQHHDARIVKLRQLVEKHFRQEHKADFYAQHFALTSKRLNEITREVLGKTVTDMVHDRLVLEAKRQLAFSHRSVKEICYELGFEDPAYFSRFFRNHTASSPHEFREAMFK</sequence>
<keyword evidence="2" id="KW-0238">DNA-binding</keyword>
<evidence type="ECO:0000313" key="6">
    <source>
        <dbReference type="Proteomes" id="UP000321436"/>
    </source>
</evidence>
<protein>
    <submittedName>
        <fullName evidence="5">AraC family transcriptional regulator</fullName>
    </submittedName>
</protein>
<keyword evidence="1" id="KW-0805">Transcription regulation</keyword>
<dbReference type="InterPro" id="IPR037923">
    <property type="entry name" value="HTH-like"/>
</dbReference>
<feature type="domain" description="HTH araC/xylS-type" evidence="4">
    <location>
        <begin position="203"/>
        <end position="301"/>
    </location>
</feature>
<dbReference type="GO" id="GO:0043565">
    <property type="term" value="F:sequence-specific DNA binding"/>
    <property type="evidence" value="ECO:0007669"/>
    <property type="project" value="InterPro"/>
</dbReference>
<dbReference type="PANTHER" id="PTHR43280:SF32">
    <property type="entry name" value="TRANSCRIPTIONAL REGULATORY PROTEIN"/>
    <property type="match status" value="1"/>
</dbReference>
<evidence type="ECO:0000256" key="2">
    <source>
        <dbReference type="ARBA" id="ARBA00023125"/>
    </source>
</evidence>
<evidence type="ECO:0000256" key="1">
    <source>
        <dbReference type="ARBA" id="ARBA00023015"/>
    </source>
</evidence>
<dbReference type="GO" id="GO:0003700">
    <property type="term" value="F:DNA-binding transcription factor activity"/>
    <property type="evidence" value="ECO:0007669"/>
    <property type="project" value="InterPro"/>
</dbReference>
<dbReference type="Proteomes" id="UP000321436">
    <property type="component" value="Unassembled WGS sequence"/>
</dbReference>
<dbReference type="PROSITE" id="PS01124">
    <property type="entry name" value="HTH_ARAC_FAMILY_2"/>
    <property type="match status" value="1"/>
</dbReference>
<accession>A0A512RHX6</accession>
<evidence type="ECO:0000313" key="5">
    <source>
        <dbReference type="EMBL" id="GEP95280.1"/>
    </source>
</evidence>
<dbReference type="InterPro" id="IPR009057">
    <property type="entry name" value="Homeodomain-like_sf"/>
</dbReference>
<keyword evidence="6" id="KW-1185">Reference proteome</keyword>
<dbReference type="SUPFAM" id="SSF46689">
    <property type="entry name" value="Homeodomain-like"/>
    <property type="match status" value="1"/>
</dbReference>
<dbReference type="Pfam" id="PF12833">
    <property type="entry name" value="HTH_18"/>
    <property type="match status" value="1"/>
</dbReference>
<dbReference type="SUPFAM" id="SSF51215">
    <property type="entry name" value="Regulatory protein AraC"/>
    <property type="match status" value="1"/>
</dbReference>
<reference evidence="5 6" key="1">
    <citation type="submission" date="2019-07" db="EMBL/GenBank/DDBJ databases">
        <title>Whole genome shotgun sequence of Chitinophaga cymbidii NBRC 109752.</title>
        <authorList>
            <person name="Hosoyama A."/>
            <person name="Uohara A."/>
            <person name="Ohji S."/>
            <person name="Ichikawa N."/>
        </authorList>
    </citation>
    <scope>NUCLEOTIDE SEQUENCE [LARGE SCALE GENOMIC DNA]</scope>
    <source>
        <strain evidence="5 6">NBRC 109752</strain>
    </source>
</reference>